<dbReference type="AlphaFoldDB" id="E9EBW4"/>
<sequence>MVQPIGKAADLLCQFFCQGIADLFESRAIMGRAPPGVPQEEFGRCYDQMNAVTVNADSPGAAGEIRLMGVPPVCMNPANVLVGDPVNGPYALPCGSDCLHYTGLNEQQFNELSDKLHAAAS</sequence>
<evidence type="ECO:0000313" key="1">
    <source>
        <dbReference type="EMBL" id="EFY86584.1"/>
    </source>
</evidence>
<name>E9EBW4_METAQ</name>
<dbReference type="EMBL" id="GL698543">
    <property type="protein sequence ID" value="EFY86584.1"/>
    <property type="molecule type" value="Genomic_DNA"/>
</dbReference>
<dbReference type="InParanoid" id="E9EBW4"/>
<proteinExistence type="predicted"/>
<dbReference type="KEGG" id="maw:19251673"/>
<protein>
    <submittedName>
        <fullName evidence="1">Uncharacterized protein</fullName>
    </submittedName>
</protein>
<dbReference type="HOGENOM" id="CLU_1732892_0_0_1"/>
<reference evidence="1 2" key="1">
    <citation type="journal article" date="2011" name="PLoS Genet.">
        <title>Genome sequencing and comparative transcriptomics of the model entomopathogenic fungi Metarhizium anisopliae and M. acridum.</title>
        <authorList>
            <person name="Gao Q."/>
            <person name="Jin K."/>
            <person name="Ying S.H."/>
            <person name="Zhang Y."/>
            <person name="Xiao G."/>
            <person name="Shang Y."/>
            <person name="Duan Z."/>
            <person name="Hu X."/>
            <person name="Xie X.Q."/>
            <person name="Zhou G."/>
            <person name="Peng G."/>
            <person name="Luo Z."/>
            <person name="Huang W."/>
            <person name="Wang B."/>
            <person name="Fang W."/>
            <person name="Wang S."/>
            <person name="Zhong Y."/>
            <person name="Ma L.J."/>
            <person name="St Leger R.J."/>
            <person name="Zhao G.P."/>
            <person name="Pei Y."/>
            <person name="Feng M.G."/>
            <person name="Xia Y."/>
            <person name="Wang C."/>
        </authorList>
    </citation>
    <scope>NUCLEOTIDE SEQUENCE [LARGE SCALE GENOMIC DNA]</scope>
    <source>
        <strain evidence="1 2">CQMa 102</strain>
    </source>
</reference>
<keyword evidence="2" id="KW-1185">Reference proteome</keyword>
<dbReference type="Proteomes" id="UP000002499">
    <property type="component" value="Unassembled WGS sequence"/>
</dbReference>
<accession>E9EBW4</accession>
<dbReference type="STRING" id="655827.E9EBW4"/>
<evidence type="ECO:0000313" key="2">
    <source>
        <dbReference type="Proteomes" id="UP000002499"/>
    </source>
</evidence>
<dbReference type="OrthoDB" id="4161406at2759"/>
<organism evidence="2">
    <name type="scientific">Metarhizium acridum (strain CQMa 102)</name>
    <dbReference type="NCBI Taxonomy" id="655827"/>
    <lineage>
        <taxon>Eukaryota</taxon>
        <taxon>Fungi</taxon>
        <taxon>Dikarya</taxon>
        <taxon>Ascomycota</taxon>
        <taxon>Pezizomycotina</taxon>
        <taxon>Sordariomycetes</taxon>
        <taxon>Hypocreomycetidae</taxon>
        <taxon>Hypocreales</taxon>
        <taxon>Clavicipitaceae</taxon>
        <taxon>Metarhizium</taxon>
    </lineage>
</organism>
<dbReference type="OMA" id="IMGRAPP"/>
<gene>
    <name evidence="1" type="ORF">MAC_07362</name>
</gene>
<dbReference type="GeneID" id="19251673"/>
<dbReference type="eggNOG" id="ENOG502SSC7">
    <property type="taxonomic scope" value="Eukaryota"/>
</dbReference>